<comment type="caution">
    <text evidence="8">The sequence shown here is derived from an EMBL/GenBank/DDBJ whole genome shotgun (WGS) entry which is preliminary data.</text>
</comment>
<proteinExistence type="predicted"/>
<gene>
    <name evidence="8" type="ORF">Bca52824_002321</name>
</gene>
<dbReference type="InterPro" id="IPR036638">
    <property type="entry name" value="HLH_DNA-bd_sf"/>
</dbReference>
<evidence type="ECO:0000256" key="1">
    <source>
        <dbReference type="ARBA" id="ARBA00004123"/>
    </source>
</evidence>
<dbReference type="AlphaFoldDB" id="A0A8X7WJ04"/>
<dbReference type="GO" id="GO:0003677">
    <property type="term" value="F:DNA binding"/>
    <property type="evidence" value="ECO:0007669"/>
    <property type="project" value="UniProtKB-KW"/>
</dbReference>
<dbReference type="GO" id="GO:0005634">
    <property type="term" value="C:nucleus"/>
    <property type="evidence" value="ECO:0007669"/>
    <property type="project" value="UniProtKB-SubCell"/>
</dbReference>
<evidence type="ECO:0000256" key="6">
    <source>
        <dbReference type="SAM" id="MobiDB-lite"/>
    </source>
</evidence>
<keyword evidence="4" id="KW-0804">Transcription</keyword>
<dbReference type="SMART" id="SM00353">
    <property type="entry name" value="HLH"/>
    <property type="match status" value="1"/>
</dbReference>
<evidence type="ECO:0000313" key="9">
    <source>
        <dbReference type="Proteomes" id="UP000886595"/>
    </source>
</evidence>
<keyword evidence="2" id="KW-0805">Transcription regulation</keyword>
<dbReference type="PANTHER" id="PTHR46684:SF16">
    <property type="entry name" value="TRANSCRIPTION FACTOR BHLH67-LIKE ISOFORM X2"/>
    <property type="match status" value="1"/>
</dbReference>
<dbReference type="PROSITE" id="PS50888">
    <property type="entry name" value="BHLH"/>
    <property type="match status" value="1"/>
</dbReference>
<dbReference type="PANTHER" id="PTHR46684">
    <property type="entry name" value="TRANSCRIPTION FACTOR FAMA"/>
    <property type="match status" value="1"/>
</dbReference>
<evidence type="ECO:0000256" key="3">
    <source>
        <dbReference type="ARBA" id="ARBA00023125"/>
    </source>
</evidence>
<feature type="region of interest" description="Disordered" evidence="6">
    <location>
        <begin position="204"/>
        <end position="243"/>
    </location>
</feature>
<feature type="compositionally biased region" description="Basic residues" evidence="6">
    <location>
        <begin position="124"/>
        <end position="135"/>
    </location>
</feature>
<dbReference type="EMBL" id="JAAMPC010000001">
    <property type="protein sequence ID" value="KAG2331141.1"/>
    <property type="molecule type" value="Genomic_DNA"/>
</dbReference>
<dbReference type="Pfam" id="PF00010">
    <property type="entry name" value="HLH"/>
    <property type="match status" value="1"/>
</dbReference>
<feature type="domain" description="BHLH" evidence="7">
    <location>
        <begin position="142"/>
        <end position="193"/>
    </location>
</feature>
<dbReference type="Gene3D" id="4.10.280.10">
    <property type="entry name" value="Helix-loop-helix DNA-binding domain"/>
    <property type="match status" value="1"/>
</dbReference>
<organism evidence="8 9">
    <name type="scientific">Brassica carinata</name>
    <name type="common">Ethiopian mustard</name>
    <name type="synonym">Abyssinian cabbage</name>
    <dbReference type="NCBI Taxonomy" id="52824"/>
    <lineage>
        <taxon>Eukaryota</taxon>
        <taxon>Viridiplantae</taxon>
        <taxon>Streptophyta</taxon>
        <taxon>Embryophyta</taxon>
        <taxon>Tracheophyta</taxon>
        <taxon>Spermatophyta</taxon>
        <taxon>Magnoliopsida</taxon>
        <taxon>eudicotyledons</taxon>
        <taxon>Gunneridae</taxon>
        <taxon>Pentapetalae</taxon>
        <taxon>rosids</taxon>
        <taxon>malvids</taxon>
        <taxon>Brassicales</taxon>
        <taxon>Brassicaceae</taxon>
        <taxon>Brassiceae</taxon>
        <taxon>Brassica</taxon>
    </lineage>
</organism>
<dbReference type="GO" id="GO:0046983">
    <property type="term" value="F:protein dimerization activity"/>
    <property type="evidence" value="ECO:0007669"/>
    <property type="project" value="InterPro"/>
</dbReference>
<feature type="region of interest" description="Disordered" evidence="6">
    <location>
        <begin position="122"/>
        <end position="141"/>
    </location>
</feature>
<name>A0A8X7WJ04_BRACI</name>
<evidence type="ECO:0000313" key="8">
    <source>
        <dbReference type="EMBL" id="KAG2331141.1"/>
    </source>
</evidence>
<dbReference type="GO" id="GO:0010052">
    <property type="term" value="P:guard cell differentiation"/>
    <property type="evidence" value="ECO:0007669"/>
    <property type="project" value="InterPro"/>
</dbReference>
<dbReference type="SUPFAM" id="SSF47459">
    <property type="entry name" value="HLH, helix-loop-helix DNA-binding domain"/>
    <property type="match status" value="1"/>
</dbReference>
<keyword evidence="5" id="KW-0539">Nucleus</keyword>
<dbReference type="InterPro" id="IPR044283">
    <property type="entry name" value="FAMA/SPEECHLESS/MUTE-like"/>
</dbReference>
<dbReference type="OrthoDB" id="1918339at2759"/>
<dbReference type="Proteomes" id="UP000886595">
    <property type="component" value="Unassembled WGS sequence"/>
</dbReference>
<evidence type="ECO:0000256" key="4">
    <source>
        <dbReference type="ARBA" id="ARBA00023163"/>
    </source>
</evidence>
<evidence type="ECO:0000259" key="7">
    <source>
        <dbReference type="PROSITE" id="PS50888"/>
    </source>
</evidence>
<protein>
    <recommendedName>
        <fullName evidence="7">BHLH domain-containing protein</fullName>
    </recommendedName>
</protein>
<feature type="compositionally biased region" description="Low complexity" evidence="6">
    <location>
        <begin position="217"/>
        <end position="239"/>
    </location>
</feature>
<reference evidence="8 9" key="1">
    <citation type="submission" date="2020-02" db="EMBL/GenBank/DDBJ databases">
        <authorList>
            <person name="Ma Q."/>
            <person name="Huang Y."/>
            <person name="Song X."/>
            <person name="Pei D."/>
        </authorList>
    </citation>
    <scope>NUCLEOTIDE SEQUENCE [LARGE SCALE GENOMIC DNA]</scope>
    <source>
        <strain evidence="8">Sxm20200214</strain>
        <tissue evidence="8">Leaf</tissue>
    </source>
</reference>
<evidence type="ECO:0000256" key="2">
    <source>
        <dbReference type="ARBA" id="ARBA00023015"/>
    </source>
</evidence>
<keyword evidence="3" id="KW-0238">DNA-binding</keyword>
<accession>A0A8X7WJ04</accession>
<comment type="subcellular location">
    <subcellularLocation>
        <location evidence="1">Nucleus</location>
    </subcellularLocation>
</comment>
<sequence length="346" mass="38792">MNPFSKKKNPFSRELMGDGNYHSDRVTKLIMEGLMRFGGLEEQFNQFSENAINEKTPFLQMLQCTEPTFSTTEPNQILQSLLHSQTLEPESCLTLETIKRDPGQEEDPVKNPNTQDGVAATVKEKRKRKRTRAPKNKGEVENQRMTHIAVERNRRRQMNEHLNSLRSLMPPTFLQRGDQASIVGGAIDYIKELEQLLQSLEAEKQSEGATENPKTASSFSSSSSRACTNSSVSSVSPTSEDGFTARFGGGETAQVEATLIQNHVSLKVRCKRGRGQILRAIISIESIKLSILHLTISSSFEFVFYSFNLKIEDGCKVRSADEIAAAVHQIFEQINGVMMWSNLSRT</sequence>
<dbReference type="GO" id="GO:0045893">
    <property type="term" value="P:positive regulation of DNA-templated transcription"/>
    <property type="evidence" value="ECO:0007669"/>
    <property type="project" value="TreeGrafter"/>
</dbReference>
<dbReference type="InterPro" id="IPR011598">
    <property type="entry name" value="bHLH_dom"/>
</dbReference>
<dbReference type="GO" id="GO:0003700">
    <property type="term" value="F:DNA-binding transcription factor activity"/>
    <property type="evidence" value="ECO:0007669"/>
    <property type="project" value="InterPro"/>
</dbReference>
<keyword evidence="9" id="KW-1185">Reference proteome</keyword>
<evidence type="ECO:0000256" key="5">
    <source>
        <dbReference type="ARBA" id="ARBA00023242"/>
    </source>
</evidence>
<dbReference type="CDD" id="cd11448">
    <property type="entry name" value="bHLH_AtFAMA_like"/>
    <property type="match status" value="1"/>
</dbReference>